<dbReference type="GO" id="GO:0043565">
    <property type="term" value="F:sequence-specific DNA binding"/>
    <property type="evidence" value="ECO:0007669"/>
    <property type="project" value="TreeGrafter"/>
</dbReference>
<dbReference type="InterPro" id="IPR058163">
    <property type="entry name" value="LysR-type_TF_proteobact-type"/>
</dbReference>
<evidence type="ECO:0000256" key="3">
    <source>
        <dbReference type="ARBA" id="ARBA00023125"/>
    </source>
</evidence>
<gene>
    <name evidence="6" type="ORF">GJ700_05020</name>
</gene>
<keyword evidence="4" id="KW-0804">Transcription</keyword>
<dbReference type="InterPro" id="IPR036388">
    <property type="entry name" value="WH-like_DNA-bd_sf"/>
</dbReference>
<dbReference type="Gene3D" id="1.10.10.10">
    <property type="entry name" value="Winged helix-like DNA-binding domain superfamily/Winged helix DNA-binding domain"/>
    <property type="match status" value="1"/>
</dbReference>
<dbReference type="SUPFAM" id="SSF46785">
    <property type="entry name" value="Winged helix' DNA-binding domain"/>
    <property type="match status" value="1"/>
</dbReference>
<dbReference type="Pfam" id="PF03466">
    <property type="entry name" value="LysR_substrate"/>
    <property type="match status" value="1"/>
</dbReference>
<keyword evidence="2" id="KW-0805">Transcription regulation</keyword>
<proteinExistence type="inferred from homology"/>
<dbReference type="GO" id="GO:0006351">
    <property type="term" value="P:DNA-templated transcription"/>
    <property type="evidence" value="ECO:0007669"/>
    <property type="project" value="TreeGrafter"/>
</dbReference>
<dbReference type="InterPro" id="IPR000847">
    <property type="entry name" value="LysR_HTH_N"/>
</dbReference>
<keyword evidence="7" id="KW-1185">Reference proteome</keyword>
<name>A0A7X2IJM9_9BURK</name>
<comment type="caution">
    <text evidence="6">The sequence shown here is derived from an EMBL/GenBank/DDBJ whole genome shotgun (WGS) entry which is preliminary data.</text>
</comment>
<dbReference type="SUPFAM" id="SSF53850">
    <property type="entry name" value="Periplasmic binding protein-like II"/>
    <property type="match status" value="1"/>
</dbReference>
<dbReference type="PRINTS" id="PR00039">
    <property type="entry name" value="HTHLYSR"/>
</dbReference>
<dbReference type="PANTHER" id="PTHR30537">
    <property type="entry name" value="HTH-TYPE TRANSCRIPTIONAL REGULATOR"/>
    <property type="match status" value="1"/>
</dbReference>
<dbReference type="InterPro" id="IPR005119">
    <property type="entry name" value="LysR_subst-bd"/>
</dbReference>
<evidence type="ECO:0000256" key="1">
    <source>
        <dbReference type="ARBA" id="ARBA00009437"/>
    </source>
</evidence>
<evidence type="ECO:0000256" key="4">
    <source>
        <dbReference type="ARBA" id="ARBA00023163"/>
    </source>
</evidence>
<dbReference type="FunFam" id="1.10.10.10:FF:000001">
    <property type="entry name" value="LysR family transcriptional regulator"/>
    <property type="match status" value="1"/>
</dbReference>
<sequence>MDRLHLITVYIAVAEEQSFAAGARRLGMSPPAVTRAVTALEERLGVRLLERTTRHVRVTEAGRRYLDDARRIVAELDEADEAAAGAGAAPRGHLSVTAPMLFGRLYVTPGIVDYLQRYPQMEVSALFVDRVVNLVEEGIDVAVRIGDLPDSTMRAAPVGHVRRVLVASPAYLARNGAPCTPQDLAAHTIVGANGSNVAPDWRFMQDGAVRTMRMRPRLQVNSNDAVIDAVKLGLGIARLLSYQAAAALAAGELQLVLDDYATAPVPIHIVHRDSRQGSARIRSFVDLMVERLRADAFLQAESTLFRVTPD</sequence>
<comment type="similarity">
    <text evidence="1">Belongs to the LysR transcriptional regulatory family.</text>
</comment>
<reference evidence="6 7" key="1">
    <citation type="submission" date="2019-11" db="EMBL/GenBank/DDBJ databases">
        <title>Novel species isolated from a subtropical stream in China.</title>
        <authorList>
            <person name="Lu H."/>
        </authorList>
    </citation>
    <scope>NUCLEOTIDE SEQUENCE [LARGE SCALE GENOMIC DNA]</scope>
    <source>
        <strain evidence="6 7">FT92W</strain>
    </source>
</reference>
<accession>A0A7X2IJM9</accession>
<dbReference type="PROSITE" id="PS50931">
    <property type="entry name" value="HTH_LYSR"/>
    <property type="match status" value="1"/>
</dbReference>
<dbReference type="RefSeq" id="WP_154371584.1">
    <property type="nucleotide sequence ID" value="NZ_WKJJ01000003.1"/>
</dbReference>
<dbReference type="Proteomes" id="UP000446768">
    <property type="component" value="Unassembled WGS sequence"/>
</dbReference>
<evidence type="ECO:0000313" key="6">
    <source>
        <dbReference type="EMBL" id="MRV71079.1"/>
    </source>
</evidence>
<evidence type="ECO:0000313" key="7">
    <source>
        <dbReference type="Proteomes" id="UP000446768"/>
    </source>
</evidence>
<dbReference type="Gene3D" id="3.40.190.290">
    <property type="match status" value="1"/>
</dbReference>
<dbReference type="GO" id="GO:0003700">
    <property type="term" value="F:DNA-binding transcription factor activity"/>
    <property type="evidence" value="ECO:0007669"/>
    <property type="project" value="InterPro"/>
</dbReference>
<evidence type="ECO:0000259" key="5">
    <source>
        <dbReference type="PROSITE" id="PS50931"/>
    </source>
</evidence>
<protein>
    <submittedName>
        <fullName evidence="6">LysR family transcriptional regulator</fullName>
    </submittedName>
</protein>
<dbReference type="InterPro" id="IPR036390">
    <property type="entry name" value="WH_DNA-bd_sf"/>
</dbReference>
<dbReference type="PANTHER" id="PTHR30537:SF5">
    <property type="entry name" value="HTH-TYPE TRANSCRIPTIONAL ACTIVATOR TTDR-RELATED"/>
    <property type="match status" value="1"/>
</dbReference>
<evidence type="ECO:0000256" key="2">
    <source>
        <dbReference type="ARBA" id="ARBA00023015"/>
    </source>
</evidence>
<dbReference type="EMBL" id="WKJJ01000003">
    <property type="protein sequence ID" value="MRV71079.1"/>
    <property type="molecule type" value="Genomic_DNA"/>
</dbReference>
<organism evidence="6 7">
    <name type="scientific">Pseudoduganella rivuli</name>
    <dbReference type="NCBI Taxonomy" id="2666085"/>
    <lineage>
        <taxon>Bacteria</taxon>
        <taxon>Pseudomonadati</taxon>
        <taxon>Pseudomonadota</taxon>
        <taxon>Betaproteobacteria</taxon>
        <taxon>Burkholderiales</taxon>
        <taxon>Oxalobacteraceae</taxon>
        <taxon>Telluria group</taxon>
        <taxon>Pseudoduganella</taxon>
    </lineage>
</organism>
<dbReference type="Pfam" id="PF00126">
    <property type="entry name" value="HTH_1"/>
    <property type="match status" value="1"/>
</dbReference>
<dbReference type="CDD" id="cd08471">
    <property type="entry name" value="PBP2_CrgA_like_2"/>
    <property type="match status" value="1"/>
</dbReference>
<dbReference type="AlphaFoldDB" id="A0A7X2IJM9"/>
<feature type="domain" description="HTH lysR-type" evidence="5">
    <location>
        <begin position="1"/>
        <end position="59"/>
    </location>
</feature>
<keyword evidence="3" id="KW-0238">DNA-binding</keyword>